<name>A0A6L9EJP8_CLOBU</name>
<proteinExistence type="predicted"/>
<dbReference type="RefSeq" id="WP_156211610.1">
    <property type="nucleotide sequence ID" value="NZ_JBAMGF010000116.1"/>
</dbReference>
<evidence type="ECO:0000313" key="2">
    <source>
        <dbReference type="Proteomes" id="UP000474042"/>
    </source>
</evidence>
<gene>
    <name evidence="1" type="ORF">GND98_002720</name>
</gene>
<dbReference type="AlphaFoldDB" id="A0A6L9EJP8"/>
<evidence type="ECO:0008006" key="3">
    <source>
        <dbReference type="Google" id="ProtNLM"/>
    </source>
</evidence>
<dbReference type="Proteomes" id="UP000474042">
    <property type="component" value="Unassembled WGS sequence"/>
</dbReference>
<protein>
    <recommendedName>
        <fullName evidence="3">PemK-like protein</fullName>
    </recommendedName>
</protein>
<accession>A0A6L9EJP8</accession>
<reference evidence="1 2" key="1">
    <citation type="submission" date="2020-01" db="EMBL/GenBank/DDBJ databases">
        <title>Genome sequence of a 1,3-propanediol producer, Clostridium butyricum S3.</title>
        <authorList>
            <person name="Zhou J."/>
        </authorList>
    </citation>
    <scope>NUCLEOTIDE SEQUENCE [LARGE SCALE GENOMIC DNA]</scope>
    <source>
        <strain evidence="1 2">S3</strain>
    </source>
</reference>
<dbReference type="EMBL" id="WOFV02000004">
    <property type="protein sequence ID" value="NAS16820.1"/>
    <property type="molecule type" value="Genomic_DNA"/>
</dbReference>
<comment type="caution">
    <text evidence="1">The sequence shown here is derived from an EMBL/GenBank/DDBJ whole genome shotgun (WGS) entry which is preliminary data.</text>
</comment>
<sequence>MCKLGDIIVIKKYKDRGNNLSRHSFVVIDDEPGAIRGLSYDLVCNVMSSFKSKEQKKRKLKFSGNFPIVNEDTVTDPDDGKDGYIKSEQFYYFNKEKIDYIVIGSMSIEAFNNLIDYIENLKIDIEEITDNL</sequence>
<organism evidence="1 2">
    <name type="scientific">Clostridium butyricum</name>
    <dbReference type="NCBI Taxonomy" id="1492"/>
    <lineage>
        <taxon>Bacteria</taxon>
        <taxon>Bacillati</taxon>
        <taxon>Bacillota</taxon>
        <taxon>Clostridia</taxon>
        <taxon>Eubacteriales</taxon>
        <taxon>Clostridiaceae</taxon>
        <taxon>Clostridium</taxon>
    </lineage>
</organism>
<evidence type="ECO:0000313" key="1">
    <source>
        <dbReference type="EMBL" id="NAS16820.1"/>
    </source>
</evidence>